<evidence type="ECO:0000256" key="10">
    <source>
        <dbReference type="ARBA" id="ARBA00023128"/>
    </source>
</evidence>
<accession>A0ABM0JJM0</accession>
<evidence type="ECO:0000313" key="16">
    <source>
        <dbReference type="Proteomes" id="UP000694888"/>
    </source>
</evidence>
<keyword evidence="9" id="KW-0805">Transcription regulation</keyword>
<dbReference type="PANTHER" id="PTHR11727">
    <property type="entry name" value="DIMETHYLADENOSINE TRANSFERASE"/>
    <property type="match status" value="1"/>
</dbReference>
<keyword evidence="7" id="KW-0694">RNA-binding</keyword>
<feature type="region of interest" description="Disordered" evidence="15">
    <location>
        <begin position="459"/>
        <end position="490"/>
    </location>
</feature>
<protein>
    <recommendedName>
        <fullName evidence="2">Dimethyladenosine transferase 2, mitochondrial</fullName>
    </recommendedName>
    <alternativeName>
        <fullName evidence="12">Mitochondrial 12S rRNA dimethylase 2</fullName>
    </alternativeName>
    <alternativeName>
        <fullName evidence="13">Mitochondrial transcription factor B2</fullName>
    </alternativeName>
    <alternativeName>
        <fullName evidence="14">S-adenosylmethionine-6-N', N'-adenosyl(rRNA) dimethyltransferase 2</fullName>
    </alternativeName>
</protein>
<evidence type="ECO:0000256" key="8">
    <source>
        <dbReference type="ARBA" id="ARBA00022946"/>
    </source>
</evidence>
<keyword evidence="10" id="KW-0496">Mitochondrion</keyword>
<evidence type="ECO:0000256" key="6">
    <source>
        <dbReference type="ARBA" id="ARBA00022691"/>
    </source>
</evidence>
<evidence type="ECO:0000256" key="2">
    <source>
        <dbReference type="ARBA" id="ARBA00018369"/>
    </source>
</evidence>
<evidence type="ECO:0000256" key="13">
    <source>
        <dbReference type="ARBA" id="ARBA00031609"/>
    </source>
</evidence>
<keyword evidence="16" id="KW-1185">Reference proteome</keyword>
<evidence type="ECO:0000313" key="17">
    <source>
        <dbReference type="RefSeq" id="XP_005095186.1"/>
    </source>
</evidence>
<dbReference type="Gene3D" id="3.40.50.150">
    <property type="entry name" value="Vaccinia Virus protein VP39"/>
    <property type="match status" value="1"/>
</dbReference>
<dbReference type="GeneID" id="101862862"/>
<evidence type="ECO:0000256" key="11">
    <source>
        <dbReference type="ARBA" id="ARBA00023163"/>
    </source>
</evidence>
<feature type="compositionally biased region" description="Basic and acidic residues" evidence="15">
    <location>
        <begin position="469"/>
        <end position="490"/>
    </location>
</feature>
<comment type="subcellular location">
    <subcellularLocation>
        <location evidence="1">Mitochondrion</location>
    </subcellularLocation>
</comment>
<keyword evidence="5 17" id="KW-0808">Transferase</keyword>
<evidence type="ECO:0000256" key="15">
    <source>
        <dbReference type="SAM" id="MobiDB-lite"/>
    </source>
</evidence>
<organism evidence="16 17">
    <name type="scientific">Aplysia californica</name>
    <name type="common">California sea hare</name>
    <dbReference type="NCBI Taxonomy" id="6500"/>
    <lineage>
        <taxon>Eukaryota</taxon>
        <taxon>Metazoa</taxon>
        <taxon>Spiralia</taxon>
        <taxon>Lophotrochozoa</taxon>
        <taxon>Mollusca</taxon>
        <taxon>Gastropoda</taxon>
        <taxon>Heterobranchia</taxon>
        <taxon>Euthyneura</taxon>
        <taxon>Tectipleura</taxon>
        <taxon>Aplysiida</taxon>
        <taxon>Aplysioidea</taxon>
        <taxon>Aplysiidae</taxon>
        <taxon>Aplysia</taxon>
    </lineage>
</organism>
<dbReference type="InterPro" id="IPR029063">
    <property type="entry name" value="SAM-dependent_MTases_sf"/>
</dbReference>
<keyword evidence="3" id="KW-0698">rRNA processing</keyword>
<dbReference type="PANTHER" id="PTHR11727:SF13">
    <property type="entry name" value="DIMETHYLADENOSINE TRANSFERASE 2, MITOCHONDRIAL"/>
    <property type="match status" value="1"/>
</dbReference>
<keyword evidence="4" id="KW-0489">Methyltransferase</keyword>
<evidence type="ECO:0000256" key="1">
    <source>
        <dbReference type="ARBA" id="ARBA00004173"/>
    </source>
</evidence>
<evidence type="ECO:0000256" key="9">
    <source>
        <dbReference type="ARBA" id="ARBA00023015"/>
    </source>
</evidence>
<reference evidence="17" key="1">
    <citation type="submission" date="2025-08" db="UniProtKB">
        <authorList>
            <consortium name="RefSeq"/>
        </authorList>
    </citation>
    <scope>IDENTIFICATION</scope>
</reference>
<evidence type="ECO:0000256" key="7">
    <source>
        <dbReference type="ARBA" id="ARBA00022884"/>
    </source>
</evidence>
<gene>
    <name evidence="17" type="primary">LOC101862862</name>
</gene>
<dbReference type="GO" id="GO:0016740">
    <property type="term" value="F:transferase activity"/>
    <property type="evidence" value="ECO:0007669"/>
    <property type="project" value="UniProtKB-KW"/>
</dbReference>
<dbReference type="RefSeq" id="XP_005095186.1">
    <property type="nucleotide sequence ID" value="XM_005095129.3"/>
</dbReference>
<evidence type="ECO:0000256" key="3">
    <source>
        <dbReference type="ARBA" id="ARBA00022552"/>
    </source>
</evidence>
<name>A0ABM0JJM0_APLCA</name>
<sequence>MSFKKKAYSKAITFLFKDRLLCLSSPLFPDVNVKCRLMYSSLKTGDCVFRKKSLLSEMTYQQFACYVTKAKKPKPKTRPIATARNNEVGQGQDHASSLHQQHRSQPLRLSVTQVLQNLKENSKSRPKHAYVFDEETARSLVTTVLKNRRKQGAPLLEIQAGPGMISRELLRSGVSKVIALETNKAFTPLLREVQDAYGAEKFEFFEWPMLSLFPKLNTSKKDNSVKSYNQHEQVVVEKLRTASLSHGKTYSILVLGGQAENKDFLFYLIRNLPLGDEILAAEGVEFFFLVHPKMKLAMENLKDDRNSNKSSPNLSYLHILAHLLYDFEVIGKFQADSFWLPFSAKKSRRLKDLDTSVRFLVRMRLKEKREDVLPLHQHAPFSIFLRQLYKKTKARVIPTLEMLVPGCGLRVIGAGFTMMDIIGPTQTERFLALYKEMLTWPEYASSPLHNHILVKTTGGIEQEEEEEEERVHDDLVKDDDVPSKTSDVER</sequence>
<evidence type="ECO:0000256" key="14">
    <source>
        <dbReference type="ARBA" id="ARBA00032796"/>
    </source>
</evidence>
<evidence type="ECO:0000256" key="12">
    <source>
        <dbReference type="ARBA" id="ARBA00029708"/>
    </source>
</evidence>
<dbReference type="InterPro" id="IPR001737">
    <property type="entry name" value="KsgA/Erm"/>
</dbReference>
<proteinExistence type="predicted"/>
<keyword evidence="6" id="KW-0949">S-adenosyl-L-methionine</keyword>
<keyword evidence="11" id="KW-0804">Transcription</keyword>
<evidence type="ECO:0000256" key="5">
    <source>
        <dbReference type="ARBA" id="ARBA00022679"/>
    </source>
</evidence>
<dbReference type="SUPFAM" id="SSF53335">
    <property type="entry name" value="S-adenosyl-L-methionine-dependent methyltransferases"/>
    <property type="match status" value="1"/>
</dbReference>
<evidence type="ECO:0000256" key="4">
    <source>
        <dbReference type="ARBA" id="ARBA00022603"/>
    </source>
</evidence>
<dbReference type="Proteomes" id="UP000694888">
    <property type="component" value="Unplaced"/>
</dbReference>
<keyword evidence="8" id="KW-0809">Transit peptide</keyword>